<gene>
    <name evidence="2" type="ORF">GALL_59150</name>
</gene>
<dbReference type="EMBL" id="MLJW01000016">
    <property type="protein sequence ID" value="OIR12848.1"/>
    <property type="molecule type" value="Genomic_DNA"/>
</dbReference>
<organism evidence="2">
    <name type="scientific">mine drainage metagenome</name>
    <dbReference type="NCBI Taxonomy" id="410659"/>
    <lineage>
        <taxon>unclassified sequences</taxon>
        <taxon>metagenomes</taxon>
        <taxon>ecological metagenomes</taxon>
    </lineage>
</organism>
<evidence type="ECO:0000313" key="2">
    <source>
        <dbReference type="EMBL" id="OIR12848.1"/>
    </source>
</evidence>
<dbReference type="InterPro" id="IPR026341">
    <property type="entry name" value="T9SS_type_B"/>
</dbReference>
<dbReference type="AlphaFoldDB" id="A0A1J5T9B7"/>
<sequence length="813" mass="87644">MMYRLKFFLLLCINVLISEYLFSQTQTCPVNINYNMGSLTHWAAYTGSFQSQNSRVPIATLVYDSLSTSNPNTVNAVSIPEYLQSASGIQVLTASVPDPFGGFPSIPNINGYQYNYSIQLGSTDIQSSPGGFVRGISYAINVPPGPSTEPYTITYAYAMVLEGAPHLTVQVPLFSATLNTPDSTVSCANAFYQLPTLPSGNTYVVDVNAAIAKGFTLSATPSPNNNGNTNETKFRVWTKGWTEVTFDLAPYRGKTVRLIFEADNCVPRGHFAYAYIALRNVCSGLSISGNNPACINSIVNYSVPALANATYRWTVPPGWIIQPPTDTTNILSVKVGNTTSVDSITVNEQNSCANLFATFPVTTSPPTIAGRVIGDTSICSNINSIPLQASGNTGLVVKWLSSTDGITWNDIGNNRQSTYTAINVSQTTYYKTIIQNGSSCSADTSAAASIIANPRTVAGTISPQNLIVCLGQNKGAALTLNGSIGKVSNWQYSTDTLHWQNIVPTVTDTVYNVMSSAQPQQYRAIVQNSASCPSDTSNIAYAAVYNTAFPQASISPKDTTICFGTRVPLNVTINTATNYTWQSQNSLYDPNNFYVGPNPYSFTALAAPSAKTNYIIAFKNGNCPNLLIDTFAINVYPTIYVNAGNDTSVVAGQPLQLNAVSSDPDIASYLWTPIIGLNNPAIYNPIATLGAELDSITYFVRATSAFGCYGTAKKKITIYKTAPEIFVPSAFTPNGDGRNDILKPITVGIVSLDYFRVYNRWGQMLFSTSELNKGWDGNANGNAQPSGTYVYMAQGKDYLGKTIFRKGTIVLIR</sequence>
<feature type="domain" description="PKD-like" evidence="1">
    <location>
        <begin position="286"/>
        <end position="354"/>
    </location>
</feature>
<dbReference type="Pfam" id="PF19408">
    <property type="entry name" value="PKD_6"/>
    <property type="match status" value="1"/>
</dbReference>
<dbReference type="Pfam" id="PF13585">
    <property type="entry name" value="CHU_C"/>
    <property type="match status" value="1"/>
</dbReference>
<comment type="caution">
    <text evidence="2">The sequence shown here is derived from an EMBL/GenBank/DDBJ whole genome shotgun (WGS) entry which is preliminary data.</text>
</comment>
<dbReference type="NCBIfam" id="TIGR04131">
    <property type="entry name" value="Bac_Flav_CTERM"/>
    <property type="match status" value="1"/>
</dbReference>
<reference evidence="2" key="1">
    <citation type="submission" date="2016-10" db="EMBL/GenBank/DDBJ databases">
        <title>Sequence of Gallionella enrichment culture.</title>
        <authorList>
            <person name="Poehlein A."/>
            <person name="Muehling M."/>
            <person name="Daniel R."/>
        </authorList>
    </citation>
    <scope>NUCLEOTIDE SEQUENCE</scope>
</reference>
<name>A0A1J5T9B7_9ZZZZ</name>
<proteinExistence type="predicted"/>
<accession>A0A1J5T9B7</accession>
<evidence type="ECO:0000259" key="1">
    <source>
        <dbReference type="Pfam" id="PF19408"/>
    </source>
</evidence>
<protein>
    <recommendedName>
        <fullName evidence="1">PKD-like domain-containing protein</fullName>
    </recommendedName>
</protein>
<dbReference type="InterPro" id="IPR045829">
    <property type="entry name" value="PKD_6"/>
</dbReference>